<dbReference type="RefSeq" id="WP_187046761.1">
    <property type="nucleotide sequence ID" value="NZ_JBEPME010000008.1"/>
</dbReference>
<accession>A0ABV2KF33</accession>
<evidence type="ECO:0000313" key="2">
    <source>
        <dbReference type="Proteomes" id="UP001549104"/>
    </source>
</evidence>
<keyword evidence="2" id="KW-1185">Reference proteome</keyword>
<evidence type="ECO:0000313" key="1">
    <source>
        <dbReference type="EMBL" id="MET3659230.1"/>
    </source>
</evidence>
<proteinExistence type="predicted"/>
<reference evidence="1 2" key="1">
    <citation type="submission" date="2024-06" db="EMBL/GenBank/DDBJ databases">
        <title>Sorghum-associated microbial communities from plants grown in Nebraska, USA.</title>
        <authorList>
            <person name="Schachtman D."/>
        </authorList>
    </citation>
    <scope>NUCLEOTIDE SEQUENCE [LARGE SCALE GENOMIC DNA]</scope>
    <source>
        <strain evidence="1 2">1288</strain>
    </source>
</reference>
<comment type="caution">
    <text evidence="1">The sequence shown here is derived from an EMBL/GenBank/DDBJ whole genome shotgun (WGS) entry which is preliminary data.</text>
</comment>
<dbReference type="EMBL" id="JBEPME010000008">
    <property type="protein sequence ID" value="MET3659230.1"/>
    <property type="molecule type" value="Genomic_DNA"/>
</dbReference>
<evidence type="ECO:0008006" key="3">
    <source>
        <dbReference type="Google" id="ProtNLM"/>
    </source>
</evidence>
<organism evidence="1 2">
    <name type="scientific">Sporosarcina psychrophila</name>
    <name type="common">Bacillus psychrophilus</name>
    <dbReference type="NCBI Taxonomy" id="1476"/>
    <lineage>
        <taxon>Bacteria</taxon>
        <taxon>Bacillati</taxon>
        <taxon>Bacillota</taxon>
        <taxon>Bacilli</taxon>
        <taxon>Bacillales</taxon>
        <taxon>Caryophanaceae</taxon>
        <taxon>Sporosarcina</taxon>
    </lineage>
</organism>
<dbReference type="Proteomes" id="UP001549104">
    <property type="component" value="Unassembled WGS sequence"/>
</dbReference>
<sequence>MLRKWILLIGGAALTSLILSLFFVNRASEDPMLARKILEQAESGTTEISLSTLTDFDWEKASVYGPYTTVDVIEESLNVEFKGSINGIDFREDIFLLVFAKGNHAIKTVVLSRKVGNYYEKNGMLTPKNDLLIIKK</sequence>
<gene>
    <name evidence="1" type="ORF">ABIC55_004350</name>
</gene>
<name>A0ABV2KF33_SPOPS</name>
<protein>
    <recommendedName>
        <fullName evidence="3">DUF4825 domain-containing protein</fullName>
    </recommendedName>
</protein>